<dbReference type="KEGG" id="pbap:Pla133_37990"/>
<dbReference type="Pfam" id="PF04542">
    <property type="entry name" value="Sigma70_r2"/>
    <property type="match status" value="1"/>
</dbReference>
<evidence type="ECO:0000256" key="1">
    <source>
        <dbReference type="ARBA" id="ARBA00010641"/>
    </source>
</evidence>
<dbReference type="Gene3D" id="1.10.1740.10">
    <property type="match status" value="1"/>
</dbReference>
<feature type="domain" description="RNA polymerase sigma factor 70 region 4 type 2" evidence="8">
    <location>
        <begin position="174"/>
        <end position="223"/>
    </location>
</feature>
<dbReference type="SUPFAM" id="SSF88659">
    <property type="entry name" value="Sigma3 and sigma4 domains of RNA polymerase sigma factors"/>
    <property type="match status" value="1"/>
</dbReference>
<evidence type="ECO:0000256" key="4">
    <source>
        <dbReference type="ARBA" id="ARBA00023125"/>
    </source>
</evidence>
<dbReference type="InterPro" id="IPR013324">
    <property type="entry name" value="RNA_pol_sigma_r3/r4-like"/>
</dbReference>
<evidence type="ECO:0000256" key="3">
    <source>
        <dbReference type="ARBA" id="ARBA00023082"/>
    </source>
</evidence>
<comment type="similarity">
    <text evidence="1">Belongs to the sigma-70 factor family. ECF subfamily.</text>
</comment>
<evidence type="ECO:0000256" key="2">
    <source>
        <dbReference type="ARBA" id="ARBA00023015"/>
    </source>
</evidence>
<dbReference type="InterPro" id="IPR014284">
    <property type="entry name" value="RNA_pol_sigma-70_dom"/>
</dbReference>
<keyword evidence="2" id="KW-0805">Transcription regulation</keyword>
<dbReference type="Gene3D" id="1.10.10.10">
    <property type="entry name" value="Winged helix-like DNA-binding domain superfamily/Winged helix DNA-binding domain"/>
    <property type="match status" value="1"/>
</dbReference>
<dbReference type="PANTHER" id="PTHR43133:SF8">
    <property type="entry name" value="RNA POLYMERASE SIGMA FACTOR HI_1459-RELATED"/>
    <property type="match status" value="1"/>
</dbReference>
<evidence type="ECO:0000259" key="8">
    <source>
        <dbReference type="Pfam" id="PF08281"/>
    </source>
</evidence>
<feature type="domain" description="RNA polymerase sigma-70 region 2" evidence="7">
    <location>
        <begin position="67"/>
        <end position="134"/>
    </location>
</feature>
<accession>A0A518BP18</accession>
<evidence type="ECO:0000256" key="6">
    <source>
        <dbReference type="SAM" id="MobiDB-lite"/>
    </source>
</evidence>
<dbReference type="EMBL" id="CP036287">
    <property type="protein sequence ID" value="QDU68696.1"/>
    <property type="molecule type" value="Genomic_DNA"/>
</dbReference>
<dbReference type="InterPro" id="IPR036388">
    <property type="entry name" value="WH-like_DNA-bd_sf"/>
</dbReference>
<organism evidence="9 10">
    <name type="scientific">Engelhardtia mirabilis</name>
    <dbReference type="NCBI Taxonomy" id="2528011"/>
    <lineage>
        <taxon>Bacteria</taxon>
        <taxon>Pseudomonadati</taxon>
        <taxon>Planctomycetota</taxon>
        <taxon>Planctomycetia</taxon>
        <taxon>Planctomycetia incertae sedis</taxon>
        <taxon>Engelhardtia</taxon>
    </lineage>
</organism>
<dbReference type="Proteomes" id="UP000316921">
    <property type="component" value="Chromosome"/>
</dbReference>
<dbReference type="InterPro" id="IPR013325">
    <property type="entry name" value="RNA_pol_sigma_r2"/>
</dbReference>
<feature type="compositionally biased region" description="Low complexity" evidence="6">
    <location>
        <begin position="33"/>
        <end position="44"/>
    </location>
</feature>
<sequence length="240" mass="26311">MDGPRRNSPLGAKDSRRQGHVGGVQPPAPTPGASPDSPAAAPDATHADDLRLRDAVVGGDAQAAEDLFRRHFDALHDFVHFRAGSDRGAVEDLVQETFLVALDRLDRYDGRSSLHTWMCGIAKNKLRELRRRRRPRPIADLLEEADDEIDAILSRIHHEELPESVLERAETAELVGATLSSLPPDYREALTAKYVDGLSVREIGARGGRSEKATESLLTRSRTAFGRVFSLLANRRGGLA</sequence>
<dbReference type="NCBIfam" id="TIGR02937">
    <property type="entry name" value="sigma70-ECF"/>
    <property type="match status" value="1"/>
</dbReference>
<dbReference type="AlphaFoldDB" id="A0A518BP18"/>
<dbReference type="GO" id="GO:0006352">
    <property type="term" value="P:DNA-templated transcription initiation"/>
    <property type="evidence" value="ECO:0007669"/>
    <property type="project" value="InterPro"/>
</dbReference>
<dbReference type="GO" id="GO:0003677">
    <property type="term" value="F:DNA binding"/>
    <property type="evidence" value="ECO:0007669"/>
    <property type="project" value="UniProtKB-KW"/>
</dbReference>
<evidence type="ECO:0000313" key="9">
    <source>
        <dbReference type="EMBL" id="QDU68696.1"/>
    </source>
</evidence>
<keyword evidence="3" id="KW-0731">Sigma factor</keyword>
<protein>
    <submittedName>
        <fullName evidence="9">ECF RNA polymerase sigma-E factor</fullName>
    </submittedName>
</protein>
<keyword evidence="5" id="KW-0804">Transcription</keyword>
<dbReference type="GO" id="GO:0016987">
    <property type="term" value="F:sigma factor activity"/>
    <property type="evidence" value="ECO:0007669"/>
    <property type="project" value="UniProtKB-KW"/>
</dbReference>
<dbReference type="InterPro" id="IPR007627">
    <property type="entry name" value="RNA_pol_sigma70_r2"/>
</dbReference>
<evidence type="ECO:0000313" key="10">
    <source>
        <dbReference type="Proteomes" id="UP000316921"/>
    </source>
</evidence>
<keyword evidence="4" id="KW-0238">DNA-binding</keyword>
<dbReference type="Pfam" id="PF08281">
    <property type="entry name" value="Sigma70_r4_2"/>
    <property type="match status" value="1"/>
</dbReference>
<dbReference type="InterPro" id="IPR039425">
    <property type="entry name" value="RNA_pol_sigma-70-like"/>
</dbReference>
<proteinExistence type="inferred from homology"/>
<reference evidence="9 10" key="1">
    <citation type="submission" date="2019-02" db="EMBL/GenBank/DDBJ databases">
        <title>Deep-cultivation of Planctomycetes and their phenomic and genomic characterization uncovers novel biology.</title>
        <authorList>
            <person name="Wiegand S."/>
            <person name="Jogler M."/>
            <person name="Boedeker C."/>
            <person name="Pinto D."/>
            <person name="Vollmers J."/>
            <person name="Rivas-Marin E."/>
            <person name="Kohn T."/>
            <person name="Peeters S.H."/>
            <person name="Heuer A."/>
            <person name="Rast P."/>
            <person name="Oberbeckmann S."/>
            <person name="Bunk B."/>
            <person name="Jeske O."/>
            <person name="Meyerdierks A."/>
            <person name="Storesund J.E."/>
            <person name="Kallscheuer N."/>
            <person name="Luecker S."/>
            <person name="Lage O.M."/>
            <person name="Pohl T."/>
            <person name="Merkel B.J."/>
            <person name="Hornburger P."/>
            <person name="Mueller R.-W."/>
            <person name="Bruemmer F."/>
            <person name="Labrenz M."/>
            <person name="Spormann A.M."/>
            <person name="Op den Camp H."/>
            <person name="Overmann J."/>
            <person name="Amann R."/>
            <person name="Jetten M.S.M."/>
            <person name="Mascher T."/>
            <person name="Medema M.H."/>
            <person name="Devos D.P."/>
            <person name="Kaster A.-K."/>
            <person name="Ovreas L."/>
            <person name="Rohde M."/>
            <person name="Galperin M.Y."/>
            <person name="Jogler C."/>
        </authorList>
    </citation>
    <scope>NUCLEOTIDE SEQUENCE [LARGE SCALE GENOMIC DNA]</scope>
    <source>
        <strain evidence="9 10">Pla133</strain>
    </source>
</reference>
<evidence type="ECO:0000259" key="7">
    <source>
        <dbReference type="Pfam" id="PF04542"/>
    </source>
</evidence>
<dbReference type="InterPro" id="IPR013249">
    <property type="entry name" value="RNA_pol_sigma70_r4_t2"/>
</dbReference>
<evidence type="ECO:0000256" key="5">
    <source>
        <dbReference type="ARBA" id="ARBA00023163"/>
    </source>
</evidence>
<name>A0A518BP18_9BACT</name>
<dbReference type="SUPFAM" id="SSF88946">
    <property type="entry name" value="Sigma2 domain of RNA polymerase sigma factors"/>
    <property type="match status" value="1"/>
</dbReference>
<dbReference type="PANTHER" id="PTHR43133">
    <property type="entry name" value="RNA POLYMERASE ECF-TYPE SIGMA FACTO"/>
    <property type="match status" value="1"/>
</dbReference>
<keyword evidence="10" id="KW-1185">Reference proteome</keyword>
<feature type="region of interest" description="Disordered" evidence="6">
    <location>
        <begin position="1"/>
        <end position="44"/>
    </location>
</feature>
<gene>
    <name evidence="9" type="primary">rpoE_6</name>
    <name evidence="9" type="ORF">Pla133_37990</name>
</gene>